<dbReference type="EMBL" id="QGGO01000010">
    <property type="protein sequence ID" value="PWK26736.1"/>
    <property type="molecule type" value="Genomic_DNA"/>
</dbReference>
<gene>
    <name evidence="1" type="ORF">LV89_02245</name>
</gene>
<protein>
    <submittedName>
        <fullName evidence="1">Bacillithiol system protein YtxJ</fullName>
    </submittedName>
</protein>
<dbReference type="NCBIfam" id="TIGR04019">
    <property type="entry name" value="B_thiol_YtxJ"/>
    <property type="match status" value="1"/>
</dbReference>
<evidence type="ECO:0000313" key="1">
    <source>
        <dbReference type="EMBL" id="PWK26736.1"/>
    </source>
</evidence>
<sequence>MNWNQLTEVEQLQTIKEESYNYPVLILKHSTTCSISSTALNRLERNWKQEKVGELKPYYLDLLRYRPISNEIANLFKVEHQSPQVLIIQNGECVYEASHFEISFAELEGAVA</sequence>
<reference evidence="1 2" key="1">
    <citation type="submission" date="2018-05" db="EMBL/GenBank/DDBJ databases">
        <title>Genomic Encyclopedia of Archaeal and Bacterial Type Strains, Phase II (KMG-II): from individual species to whole genera.</title>
        <authorList>
            <person name="Goeker M."/>
        </authorList>
    </citation>
    <scope>NUCLEOTIDE SEQUENCE [LARGE SCALE GENOMIC DNA]</scope>
    <source>
        <strain evidence="1 2">DSM 22214</strain>
    </source>
</reference>
<proteinExistence type="predicted"/>
<dbReference type="AlphaFoldDB" id="A0A316EB01"/>
<name>A0A316EB01_9BACT</name>
<accession>A0A316EB01</accession>
<dbReference type="Gene3D" id="3.40.30.10">
    <property type="entry name" value="Glutaredoxin"/>
    <property type="match status" value="1"/>
</dbReference>
<dbReference type="Proteomes" id="UP000245489">
    <property type="component" value="Unassembled WGS sequence"/>
</dbReference>
<dbReference type="Pfam" id="PF11009">
    <property type="entry name" value="BrxC"/>
    <property type="match status" value="1"/>
</dbReference>
<dbReference type="InterPro" id="IPR022551">
    <property type="entry name" value="BrxC"/>
</dbReference>
<keyword evidence="2" id="KW-1185">Reference proteome</keyword>
<dbReference type="OrthoDB" id="677051at2"/>
<evidence type="ECO:0000313" key="2">
    <source>
        <dbReference type="Proteomes" id="UP000245489"/>
    </source>
</evidence>
<dbReference type="RefSeq" id="WP_109742980.1">
    <property type="nucleotide sequence ID" value="NZ_QGGO01000010.1"/>
</dbReference>
<organism evidence="1 2">
    <name type="scientific">Arcicella aurantiaca</name>
    <dbReference type="NCBI Taxonomy" id="591202"/>
    <lineage>
        <taxon>Bacteria</taxon>
        <taxon>Pseudomonadati</taxon>
        <taxon>Bacteroidota</taxon>
        <taxon>Cytophagia</taxon>
        <taxon>Cytophagales</taxon>
        <taxon>Flectobacillaceae</taxon>
        <taxon>Arcicella</taxon>
    </lineage>
</organism>
<comment type="caution">
    <text evidence="1">The sequence shown here is derived from an EMBL/GenBank/DDBJ whole genome shotgun (WGS) entry which is preliminary data.</text>
</comment>